<proteinExistence type="predicted"/>
<evidence type="ECO:0000313" key="1">
    <source>
        <dbReference type="EMBL" id="KAK3247731.1"/>
    </source>
</evidence>
<dbReference type="Proteomes" id="UP001190700">
    <property type="component" value="Unassembled WGS sequence"/>
</dbReference>
<dbReference type="EMBL" id="LGRX02028690">
    <property type="protein sequence ID" value="KAK3247731.1"/>
    <property type="molecule type" value="Genomic_DNA"/>
</dbReference>
<organism evidence="1 2">
    <name type="scientific">Cymbomonas tetramitiformis</name>
    <dbReference type="NCBI Taxonomy" id="36881"/>
    <lineage>
        <taxon>Eukaryota</taxon>
        <taxon>Viridiplantae</taxon>
        <taxon>Chlorophyta</taxon>
        <taxon>Pyramimonadophyceae</taxon>
        <taxon>Pyramimonadales</taxon>
        <taxon>Pyramimonadaceae</taxon>
        <taxon>Cymbomonas</taxon>
    </lineage>
</organism>
<dbReference type="AlphaFoldDB" id="A0AAE0F0P0"/>
<sequence>MKLVKRKSVEKKLARIRSLCDVCKNTLESMQQSDEMCVTMEVLDTANVFVKSAICNTNNNLKTIDNISDTYHEIQQQAQEVHDAIESTADTGMSYDDLEDELDALFSSNTPRLLPPSHRAISKEEPVVSEPDDQYLNDDIDDTIFPTVPSTATTYEVLSDLKQ</sequence>
<reference evidence="1 2" key="1">
    <citation type="journal article" date="2015" name="Genome Biol. Evol.">
        <title>Comparative Genomics of a Bacterivorous Green Alga Reveals Evolutionary Causalities and Consequences of Phago-Mixotrophic Mode of Nutrition.</title>
        <authorList>
            <person name="Burns J.A."/>
            <person name="Paasch A."/>
            <person name="Narechania A."/>
            <person name="Kim E."/>
        </authorList>
    </citation>
    <scope>NUCLEOTIDE SEQUENCE [LARGE SCALE GENOMIC DNA]</scope>
    <source>
        <strain evidence="1 2">PLY_AMNH</strain>
    </source>
</reference>
<accession>A0AAE0F0P0</accession>
<name>A0AAE0F0P0_9CHLO</name>
<dbReference type="InterPro" id="IPR005024">
    <property type="entry name" value="Snf7_fam"/>
</dbReference>
<comment type="caution">
    <text evidence="1">The sequence shown here is derived from an EMBL/GenBank/DDBJ whole genome shotgun (WGS) entry which is preliminary data.</text>
</comment>
<dbReference type="Pfam" id="PF03357">
    <property type="entry name" value="Snf7"/>
    <property type="match status" value="1"/>
</dbReference>
<gene>
    <name evidence="1" type="ORF">CYMTET_42764</name>
</gene>
<dbReference type="GO" id="GO:0007034">
    <property type="term" value="P:vacuolar transport"/>
    <property type="evidence" value="ECO:0007669"/>
    <property type="project" value="InterPro"/>
</dbReference>
<evidence type="ECO:0000313" key="2">
    <source>
        <dbReference type="Proteomes" id="UP001190700"/>
    </source>
</evidence>
<keyword evidence="2" id="KW-1185">Reference proteome</keyword>
<protein>
    <submittedName>
        <fullName evidence="1">Uncharacterized protein</fullName>
    </submittedName>
</protein>